<dbReference type="OrthoDB" id="9764000at2"/>
<dbReference type="Pfam" id="PF18945">
    <property type="entry name" value="VipB_2"/>
    <property type="match status" value="1"/>
</dbReference>
<protein>
    <submittedName>
        <fullName evidence="3">Type VI secretion system protein ImpC</fullName>
    </submittedName>
</protein>
<dbReference type="PANTHER" id="PTHR35565">
    <property type="entry name" value="CYTOPLASMIC PROTEIN-RELATED"/>
    <property type="match status" value="1"/>
</dbReference>
<dbReference type="InterPro" id="IPR044031">
    <property type="entry name" value="TssC1_N"/>
</dbReference>
<dbReference type="EMBL" id="FUXU01000058">
    <property type="protein sequence ID" value="SKA61845.1"/>
    <property type="molecule type" value="Genomic_DNA"/>
</dbReference>
<proteinExistence type="predicted"/>
<feature type="domain" description="TssC1 C-terminal" evidence="2">
    <location>
        <begin position="379"/>
        <end position="489"/>
    </location>
</feature>
<gene>
    <name evidence="3" type="ORF">SAMN02745132_03534</name>
</gene>
<evidence type="ECO:0000259" key="2">
    <source>
        <dbReference type="Pfam" id="PF18945"/>
    </source>
</evidence>
<accession>A0A1T4VA48</accession>
<dbReference type="Proteomes" id="UP000190162">
    <property type="component" value="Unassembled WGS sequence"/>
</dbReference>
<dbReference type="InterPro" id="IPR010269">
    <property type="entry name" value="T6SS_TssC-like"/>
</dbReference>
<evidence type="ECO:0000313" key="3">
    <source>
        <dbReference type="EMBL" id="SKA61845.1"/>
    </source>
</evidence>
<reference evidence="4" key="1">
    <citation type="submission" date="2017-02" db="EMBL/GenBank/DDBJ databases">
        <authorList>
            <person name="Varghese N."/>
            <person name="Submissions S."/>
        </authorList>
    </citation>
    <scope>NUCLEOTIDE SEQUENCE [LARGE SCALE GENOMIC DNA]</scope>
    <source>
        <strain evidence="4">DSM 22720</strain>
    </source>
</reference>
<dbReference type="Pfam" id="PF05943">
    <property type="entry name" value="VipB"/>
    <property type="match status" value="1"/>
</dbReference>
<dbReference type="InterPro" id="IPR044032">
    <property type="entry name" value="TssC1_C"/>
</dbReference>
<feature type="domain" description="TssC1 N-terminal" evidence="1">
    <location>
        <begin position="68"/>
        <end position="365"/>
    </location>
</feature>
<keyword evidence="4" id="KW-1185">Reference proteome</keyword>
<dbReference type="PANTHER" id="PTHR35565:SF1">
    <property type="entry name" value="TYPE VI SECRETION SYSTEM CONTRACTILE SHEATH LARGE SUBUNIT"/>
    <property type="match status" value="1"/>
</dbReference>
<name>A0A1T4VA48_9GAMM</name>
<evidence type="ECO:0000259" key="1">
    <source>
        <dbReference type="Pfam" id="PF05943"/>
    </source>
</evidence>
<dbReference type="NCBIfam" id="TIGR03355">
    <property type="entry name" value="VI_chp_2"/>
    <property type="match status" value="1"/>
</dbReference>
<sequence length="491" mass="55590">MTVEALAQDQEATLAESGSLLDSILNETRLKPSDEGFDIAKRGVEAFIGELLSGRATEKVDQSLVDLMISEIDQKLSSQVDAILHNEEVQAIESTWRGLKYLVDHTDFRENIMIELISAKKNEVLDDFEDAPEVVKSGLYKQIYTREYGQFGGKPVGAVICDFQMTSTSPDIKLMEYMANVGAMSHAPFITSASSKFFGVDSYQELPNLKDLKAIFEGPQYTKWRGLREHEDARYLGICTSRFMLRNPYSVADNPIKAFDYDEMVTDSHENFLWGNSAYAMATKISESFAKYRWCPNIIGPQSGGAVHDLPVYNFESMGQIETKIPTEILISDRREFELAEEGFMALTMRKGSDNAAFFSANSIQKPKNFPNTPEGKAAETNYKLGTQLPYMFIINRLAHYIKVLQREQIGSWKERTDLEIELNKWIRQYVSDQENPPAEVRGRRPLRAAKIEVSDVDGDPGWYRVSMAVRPHFKYMGASFELSLVGKLDQ</sequence>
<organism evidence="3 4">
    <name type="scientific">Enterovibrio nigricans DSM 22720</name>
    <dbReference type="NCBI Taxonomy" id="1121868"/>
    <lineage>
        <taxon>Bacteria</taxon>
        <taxon>Pseudomonadati</taxon>
        <taxon>Pseudomonadota</taxon>
        <taxon>Gammaproteobacteria</taxon>
        <taxon>Vibrionales</taxon>
        <taxon>Vibrionaceae</taxon>
        <taxon>Enterovibrio</taxon>
    </lineage>
</organism>
<dbReference type="AlphaFoldDB" id="A0A1T4VA48"/>
<dbReference type="RefSeq" id="WP_078753730.1">
    <property type="nucleotide sequence ID" value="NZ_FUXU01000058.1"/>
</dbReference>
<evidence type="ECO:0000313" key="4">
    <source>
        <dbReference type="Proteomes" id="UP000190162"/>
    </source>
</evidence>